<comment type="caution">
    <text evidence="1">The sequence shown here is derived from an EMBL/GenBank/DDBJ whole genome shotgun (WGS) entry which is preliminary data.</text>
</comment>
<sequence>MADLSFRALQLANEQRSLYGLRYHDHERYRKHCANRTHRLRSTLKVTHGRGREFKKPPIVPQDKVQDGHLQLLLFQAERAWSYAQELLSLAALPANASKASALRHNATGRFRRAVHWATQLLSQCQALHDAGRLGAENVLEATAYTLVLNGRFLRYRDEFEDALVQLSVARGVLDELAERAETSRDQALATYFADEIGTEVRYCAHELGHAKAYDVDNIVREQSARHRAQIVDGYDALVRKLRDEAGAGSASDGRKLRTLLWEGRPVPVRNPELVDVLVKVQQGEVKLREESVEVSRPAQRADREGKKRRPAKGARSKRGVAAYDNVLLALSDAEDVARKLVEVQNASGSISGSSGSGVRDVHFVHVFIVYHLLARRIQRDLLLISTILAQNAQASRRAHGTKTASSRSQKERTADTRLYPAIVKLFDTILQSLNQMRTLSIVDESPDLAAAVDSRVSYTNARRCRYLALTYIPVKRYAETLTLMQRSNIYLREARSALSTIDTDPIVIGDPAFYPLASEDFDQLDNELIEDGNRFKNDWFAYNGGSPSADNKDYKKPLFFDIALNYVRLDMDRLQERAGKGAQPSAVLAPSPRRRLSGLRRPNRAQAPSRGGGGLGTLLGGWWGRR</sequence>
<evidence type="ECO:0000313" key="1">
    <source>
        <dbReference type="EMBL" id="KAI9512319.1"/>
    </source>
</evidence>
<evidence type="ECO:0000313" key="2">
    <source>
        <dbReference type="Proteomes" id="UP001207468"/>
    </source>
</evidence>
<keyword evidence="2" id="KW-1185">Reference proteome</keyword>
<dbReference type="Proteomes" id="UP001207468">
    <property type="component" value="Unassembled WGS sequence"/>
</dbReference>
<dbReference type="EMBL" id="JAGFNK010000010">
    <property type="protein sequence ID" value="KAI9512319.1"/>
    <property type="molecule type" value="Genomic_DNA"/>
</dbReference>
<protein>
    <submittedName>
        <fullName evidence="1">Uncharacterized protein</fullName>
    </submittedName>
</protein>
<gene>
    <name evidence="1" type="ORF">F5148DRAFT_1297522</name>
</gene>
<accession>A0ACC0UMK8</accession>
<organism evidence="1 2">
    <name type="scientific">Russula earlei</name>
    <dbReference type="NCBI Taxonomy" id="71964"/>
    <lineage>
        <taxon>Eukaryota</taxon>
        <taxon>Fungi</taxon>
        <taxon>Dikarya</taxon>
        <taxon>Basidiomycota</taxon>
        <taxon>Agaricomycotina</taxon>
        <taxon>Agaricomycetes</taxon>
        <taxon>Russulales</taxon>
        <taxon>Russulaceae</taxon>
        <taxon>Russula</taxon>
    </lineage>
</organism>
<proteinExistence type="predicted"/>
<reference evidence="1" key="1">
    <citation type="submission" date="2021-03" db="EMBL/GenBank/DDBJ databases">
        <title>Evolutionary priming and transition to the ectomycorrhizal habit in an iconic lineage of mushroom-forming fungi: is preadaptation a requirement?</title>
        <authorList>
            <consortium name="DOE Joint Genome Institute"/>
            <person name="Looney B.P."/>
            <person name="Miyauchi S."/>
            <person name="Morin E."/>
            <person name="Drula E."/>
            <person name="Courty P.E."/>
            <person name="Chicoki N."/>
            <person name="Fauchery L."/>
            <person name="Kohler A."/>
            <person name="Kuo A."/>
            <person name="LaButti K."/>
            <person name="Pangilinan J."/>
            <person name="Lipzen A."/>
            <person name="Riley R."/>
            <person name="Andreopoulos W."/>
            <person name="He G."/>
            <person name="Johnson J."/>
            <person name="Barry K.W."/>
            <person name="Grigoriev I.V."/>
            <person name="Nagy L."/>
            <person name="Hibbett D."/>
            <person name="Henrissat B."/>
            <person name="Matheny P.B."/>
            <person name="Labbe J."/>
            <person name="Martin A.F."/>
        </authorList>
    </citation>
    <scope>NUCLEOTIDE SEQUENCE</scope>
    <source>
        <strain evidence="1">BPL698</strain>
    </source>
</reference>
<name>A0ACC0UMK8_9AGAM</name>